<gene>
    <name evidence="1" type="ORF">JIN87_06755</name>
</gene>
<dbReference type="RefSeq" id="WP_200354776.1">
    <property type="nucleotide sequence ID" value="NZ_JAENIL010000010.1"/>
</dbReference>
<keyword evidence="2" id="KW-1185">Reference proteome</keyword>
<comment type="caution">
    <text evidence="1">The sequence shown here is derived from an EMBL/GenBank/DDBJ whole genome shotgun (WGS) entry which is preliminary data.</text>
</comment>
<name>A0A934VQ62_9BACT</name>
<dbReference type="EMBL" id="JAENIL010000010">
    <property type="protein sequence ID" value="MBK1876560.1"/>
    <property type="molecule type" value="Genomic_DNA"/>
</dbReference>
<accession>A0A934VQ62</accession>
<evidence type="ECO:0000313" key="2">
    <source>
        <dbReference type="Proteomes" id="UP000617628"/>
    </source>
</evidence>
<sequence length="67" mass="7722">MLKDRVVERTCNLVHREVKLELACDENETTGFQTPSMIKACDSCHLCGVKNGTEYHWERCLFYGKAL</sequence>
<dbReference type="AlphaFoldDB" id="A0A934VQ62"/>
<dbReference type="Proteomes" id="UP000617628">
    <property type="component" value="Unassembled WGS sequence"/>
</dbReference>
<proteinExistence type="predicted"/>
<evidence type="ECO:0000313" key="1">
    <source>
        <dbReference type="EMBL" id="MBK1876560.1"/>
    </source>
</evidence>
<organism evidence="1 2">
    <name type="scientific">Pelagicoccus mobilis</name>
    <dbReference type="NCBI Taxonomy" id="415221"/>
    <lineage>
        <taxon>Bacteria</taxon>
        <taxon>Pseudomonadati</taxon>
        <taxon>Verrucomicrobiota</taxon>
        <taxon>Opitutia</taxon>
        <taxon>Puniceicoccales</taxon>
        <taxon>Pelagicoccaceae</taxon>
        <taxon>Pelagicoccus</taxon>
    </lineage>
</organism>
<reference evidence="1" key="1">
    <citation type="submission" date="2021-01" db="EMBL/GenBank/DDBJ databases">
        <title>Modified the classification status of verrucomicrobia.</title>
        <authorList>
            <person name="Feng X."/>
        </authorList>
    </citation>
    <scope>NUCLEOTIDE SEQUENCE</scope>
    <source>
        <strain evidence="1">KCTC 13126</strain>
    </source>
</reference>
<protein>
    <submittedName>
        <fullName evidence="1">Uncharacterized protein</fullName>
    </submittedName>
</protein>